<dbReference type="PANTHER" id="PTHR43539:SF68">
    <property type="entry name" value="FLAVIN-BINDING MONOOXYGENASE-LIKE PROTEIN (AFU_ORTHOLOGUE AFUA_4G09220)"/>
    <property type="match status" value="1"/>
</dbReference>
<comment type="caution">
    <text evidence="5">The sequence shown here is derived from an EMBL/GenBank/DDBJ whole genome shotgun (WGS) entry which is preliminary data.</text>
</comment>
<dbReference type="GO" id="GO:0050661">
    <property type="term" value="F:NADP binding"/>
    <property type="evidence" value="ECO:0007669"/>
    <property type="project" value="InterPro"/>
</dbReference>
<dbReference type="InterPro" id="IPR020946">
    <property type="entry name" value="Flavin_mOase-like"/>
</dbReference>
<organism evidence="5 6">
    <name type="scientific">Macrophomina phaseolina (strain MS6)</name>
    <name type="common">Charcoal rot fungus</name>
    <dbReference type="NCBI Taxonomy" id="1126212"/>
    <lineage>
        <taxon>Eukaryota</taxon>
        <taxon>Fungi</taxon>
        <taxon>Dikarya</taxon>
        <taxon>Ascomycota</taxon>
        <taxon>Pezizomycotina</taxon>
        <taxon>Dothideomycetes</taxon>
        <taxon>Dothideomycetes incertae sedis</taxon>
        <taxon>Botryosphaeriales</taxon>
        <taxon>Botryosphaeriaceae</taxon>
        <taxon>Macrophomina</taxon>
    </lineage>
</organism>
<gene>
    <name evidence="5" type="ORF">MPH_02923</name>
</gene>
<keyword evidence="3" id="KW-0560">Oxidoreductase</keyword>
<dbReference type="GO" id="GO:0004499">
    <property type="term" value="F:N,N-dimethylaniline monooxygenase activity"/>
    <property type="evidence" value="ECO:0007669"/>
    <property type="project" value="InterPro"/>
</dbReference>
<dbReference type="Gene3D" id="3.50.50.60">
    <property type="entry name" value="FAD/NAD(P)-binding domain"/>
    <property type="match status" value="1"/>
</dbReference>
<dbReference type="Pfam" id="PF00743">
    <property type="entry name" value="FMO-like"/>
    <property type="match status" value="1"/>
</dbReference>
<dbReference type="InterPro" id="IPR050982">
    <property type="entry name" value="Auxin_biosynth/cation_transpt"/>
</dbReference>
<keyword evidence="5" id="KW-0503">Monooxygenase</keyword>
<evidence type="ECO:0000256" key="3">
    <source>
        <dbReference type="ARBA" id="ARBA00023002"/>
    </source>
</evidence>
<keyword evidence="1" id="KW-0285">Flavoprotein</keyword>
<dbReference type="SUPFAM" id="SSF51905">
    <property type="entry name" value="FAD/NAD(P)-binding domain"/>
    <property type="match status" value="1"/>
</dbReference>
<evidence type="ECO:0000313" key="5">
    <source>
        <dbReference type="EMBL" id="EKG19777.1"/>
    </source>
</evidence>
<dbReference type="HOGENOM" id="CLU_015676_3_0_1"/>
<feature type="compositionally biased region" description="Polar residues" evidence="4">
    <location>
        <begin position="170"/>
        <end position="203"/>
    </location>
</feature>
<dbReference type="eggNOG" id="KOG1399">
    <property type="taxonomic scope" value="Eukaryota"/>
</dbReference>
<evidence type="ECO:0000313" key="6">
    <source>
        <dbReference type="Proteomes" id="UP000007129"/>
    </source>
</evidence>
<name>K2S421_MACPH</name>
<dbReference type="GO" id="GO:0050660">
    <property type="term" value="F:flavin adenine dinucleotide binding"/>
    <property type="evidence" value="ECO:0007669"/>
    <property type="project" value="InterPro"/>
</dbReference>
<dbReference type="AlphaFoldDB" id="K2S421"/>
<dbReference type="InParanoid" id="K2S421"/>
<dbReference type="Proteomes" id="UP000007129">
    <property type="component" value="Unassembled WGS sequence"/>
</dbReference>
<dbReference type="EMBL" id="AHHD01000109">
    <property type="protein sequence ID" value="EKG19777.1"/>
    <property type="molecule type" value="Genomic_DNA"/>
</dbReference>
<evidence type="ECO:0000256" key="4">
    <source>
        <dbReference type="SAM" id="MobiDB-lite"/>
    </source>
</evidence>
<dbReference type="PANTHER" id="PTHR43539">
    <property type="entry name" value="FLAVIN-BINDING MONOOXYGENASE-LIKE PROTEIN (AFU_ORTHOLOGUE AFUA_4G09220)"/>
    <property type="match status" value="1"/>
</dbReference>
<protein>
    <submittedName>
        <fullName evidence="5">Flavin-containing monooxygenase-like protein</fullName>
    </submittedName>
</protein>
<evidence type="ECO:0000256" key="1">
    <source>
        <dbReference type="ARBA" id="ARBA00022630"/>
    </source>
</evidence>
<feature type="region of interest" description="Disordered" evidence="4">
    <location>
        <begin position="169"/>
        <end position="204"/>
    </location>
</feature>
<sequence>MPPTTPFPLANLPADLFTAPIPDPVDHAQIAKNSLTRLVENDLSVVATAHAHWRDMLALSSTLRTFNSSAAFKTAWKDLTSLHKPGNFDFKERSSSVVRIGPIAMITAEFYFVNGLEPSGRCHGYLKIAPEIPEGAQENGTRAFEYKIFSLSTILESVDGYGDPDVFPSHISTGPTPRVNGTSNGTLRGLSQSQHSSTNTNDAPNGGSFDALVVGLGPSGLSTIARLTALGLNVIACDKIPELGLNWTERYNSLKLHTPKMQNSLPFNFKPPKDAPYYLTANDLKRYYQSFVEEYKLNDRLWLLTSVKHASYDKSTSSWTVILTQSGQERVVSTRHLVFCLGMTGRTPKQPSLPGRDKYPGTVIHAVDYVNSHNWAGKRGIVIGTANTGHDIAEDMVNAGMHVTMVQRSRTPVLNVPKLHLHKVYHEHVDVTDTDKLFHTGPLAIDRVIVKAIFRELLMQEKERLDKLEARGFRVDREADLIQILYERAGRHYMDVGVSQMIIDGKESSFESKLVLRCLC</sequence>
<accession>K2S421</accession>
<proteinExistence type="predicted"/>
<dbReference type="InterPro" id="IPR036188">
    <property type="entry name" value="FAD/NAD-bd_sf"/>
</dbReference>
<dbReference type="VEuPathDB" id="FungiDB:MPH_02923"/>
<evidence type="ECO:0000256" key="2">
    <source>
        <dbReference type="ARBA" id="ARBA00022827"/>
    </source>
</evidence>
<keyword evidence="2" id="KW-0274">FAD</keyword>
<reference evidence="5 6" key="1">
    <citation type="journal article" date="2012" name="BMC Genomics">
        <title>Tools to kill: Genome of one of the most destructive plant pathogenic fungi Macrophomina phaseolina.</title>
        <authorList>
            <person name="Islam M.S."/>
            <person name="Haque M.S."/>
            <person name="Islam M.M."/>
            <person name="Emdad E.M."/>
            <person name="Halim A."/>
            <person name="Hossen Q.M.M."/>
            <person name="Hossain M.Z."/>
            <person name="Ahmed B."/>
            <person name="Rahim S."/>
            <person name="Rahman M.S."/>
            <person name="Alam M.M."/>
            <person name="Hou S."/>
            <person name="Wan X."/>
            <person name="Saito J.A."/>
            <person name="Alam M."/>
        </authorList>
    </citation>
    <scope>NUCLEOTIDE SEQUENCE [LARGE SCALE GENOMIC DNA]</scope>
    <source>
        <strain evidence="5 6">MS6</strain>
    </source>
</reference>
<dbReference type="OrthoDB" id="74360at2759"/>